<comment type="caution">
    <text evidence="1">The sequence shown here is derived from an EMBL/GenBank/DDBJ whole genome shotgun (WGS) entry which is preliminary data.</text>
</comment>
<reference evidence="1" key="1">
    <citation type="submission" date="2020-09" db="EMBL/GenBank/DDBJ databases">
        <authorList>
            <person name="Kim M.K."/>
        </authorList>
    </citation>
    <scope>NUCLEOTIDE SEQUENCE</scope>
    <source>
        <strain evidence="1">BT702</strain>
    </source>
</reference>
<sequence length="109" mass="13108">MDNLERLTVLLEKHGVNRSKIKLTSTIQSFGFGPDEIDDFFDEFGETFHIDGKNYNYYDYFFEMVHPIYMIKDVYNRVFYPSKIKKLEITIDHLLRVIESGEWFKPIQQ</sequence>
<organism evidence="1 2">
    <name type="scientific">Spirosoma profusum</name>
    <dbReference type="NCBI Taxonomy" id="2771354"/>
    <lineage>
        <taxon>Bacteria</taxon>
        <taxon>Pseudomonadati</taxon>
        <taxon>Bacteroidota</taxon>
        <taxon>Cytophagia</taxon>
        <taxon>Cytophagales</taxon>
        <taxon>Cytophagaceae</taxon>
        <taxon>Spirosoma</taxon>
    </lineage>
</organism>
<proteinExistence type="predicted"/>
<dbReference type="EMBL" id="JACWZY010000051">
    <property type="protein sequence ID" value="MBD2705316.1"/>
    <property type="molecule type" value="Genomic_DNA"/>
</dbReference>
<dbReference type="AlphaFoldDB" id="A0A927AVU6"/>
<evidence type="ECO:0000313" key="1">
    <source>
        <dbReference type="EMBL" id="MBD2705316.1"/>
    </source>
</evidence>
<dbReference type="RefSeq" id="WP_190892608.1">
    <property type="nucleotide sequence ID" value="NZ_JACWZY010000051.1"/>
</dbReference>
<keyword evidence="2" id="KW-1185">Reference proteome</keyword>
<protein>
    <submittedName>
        <fullName evidence="1">DUF1493 family protein</fullName>
    </submittedName>
</protein>
<evidence type="ECO:0000313" key="2">
    <source>
        <dbReference type="Proteomes" id="UP000598820"/>
    </source>
</evidence>
<dbReference type="Proteomes" id="UP000598820">
    <property type="component" value="Unassembled WGS sequence"/>
</dbReference>
<accession>A0A927AVU6</accession>
<gene>
    <name evidence="1" type="ORF">IC229_32155</name>
</gene>
<name>A0A927AVU6_9BACT</name>